<dbReference type="EMBL" id="AWSJ01000193">
    <property type="protein sequence ID" value="ERI08730.1"/>
    <property type="molecule type" value="Genomic_DNA"/>
</dbReference>
<dbReference type="Proteomes" id="UP000016511">
    <property type="component" value="Unassembled WGS sequence"/>
</dbReference>
<proteinExistence type="predicted"/>
<accession>U1X174</accession>
<name>U1X174_ANEAE</name>
<dbReference type="AlphaFoldDB" id="U1X174"/>
<feature type="non-terminal residue" evidence="1">
    <location>
        <position position="1"/>
    </location>
</feature>
<sequence>FFGKAIMKLIHVSKNSRYNSFIPSFQVLLILQNVLKLTVLPVQKLTSIMSSLLFWRKKKDISLCVL</sequence>
<dbReference type="HOGENOM" id="CLU_2818191_0_0_9"/>
<comment type="caution">
    <text evidence="1">The sequence shown here is derived from an EMBL/GenBank/DDBJ whole genome shotgun (WGS) entry which is preliminary data.</text>
</comment>
<protein>
    <submittedName>
        <fullName evidence="1">Uncharacterized protein</fullName>
    </submittedName>
</protein>
<organism evidence="1 2">
    <name type="scientific">Aneurinibacillus aneurinilyticus ATCC 12856</name>
    <dbReference type="NCBI Taxonomy" id="649747"/>
    <lineage>
        <taxon>Bacteria</taxon>
        <taxon>Bacillati</taxon>
        <taxon>Bacillota</taxon>
        <taxon>Bacilli</taxon>
        <taxon>Bacillales</taxon>
        <taxon>Paenibacillaceae</taxon>
        <taxon>Aneurinibacillus group</taxon>
        <taxon>Aneurinibacillus</taxon>
    </lineage>
</organism>
<reference evidence="1 2" key="1">
    <citation type="submission" date="2013-08" db="EMBL/GenBank/DDBJ databases">
        <authorList>
            <person name="Weinstock G."/>
            <person name="Sodergren E."/>
            <person name="Wylie T."/>
            <person name="Fulton L."/>
            <person name="Fulton R."/>
            <person name="Fronick C."/>
            <person name="O'Laughlin M."/>
            <person name="Godfrey J."/>
            <person name="Miner T."/>
            <person name="Herter B."/>
            <person name="Appelbaum E."/>
            <person name="Cordes M."/>
            <person name="Lek S."/>
            <person name="Wollam A."/>
            <person name="Pepin K.H."/>
            <person name="Palsikar V.B."/>
            <person name="Mitreva M."/>
            <person name="Wilson R.K."/>
        </authorList>
    </citation>
    <scope>NUCLEOTIDE SEQUENCE [LARGE SCALE GENOMIC DNA]</scope>
    <source>
        <strain evidence="1 2">ATCC 12856</strain>
    </source>
</reference>
<evidence type="ECO:0000313" key="1">
    <source>
        <dbReference type="EMBL" id="ERI08730.1"/>
    </source>
</evidence>
<gene>
    <name evidence="1" type="ORF">HMPREF0083_03187</name>
</gene>
<evidence type="ECO:0000313" key="2">
    <source>
        <dbReference type="Proteomes" id="UP000016511"/>
    </source>
</evidence>
<keyword evidence="2" id="KW-1185">Reference proteome</keyword>